<dbReference type="RefSeq" id="WP_121765925.1">
    <property type="nucleotide sequence ID" value="NZ_CAMXQH010000070.1"/>
</dbReference>
<comment type="caution">
    <text evidence="1">The sequence shown here is derived from an EMBL/GenBank/DDBJ whole genome shotgun (WGS) entry which is preliminary data.</text>
</comment>
<protein>
    <submittedName>
        <fullName evidence="1">Uncharacterized protein</fullName>
    </submittedName>
</protein>
<sequence>MNKKEIIRTIKSFKKILKKGIPQTERGISYWDIHEKRYTVYEIAARFLRMKGYNVRIEIGDNTENPSYCFGYIRFYRYVEISFN</sequence>
<dbReference type="AlphaFoldDB" id="A0A3L8A657"/>
<dbReference type="Proteomes" id="UP000267159">
    <property type="component" value="Unassembled WGS sequence"/>
</dbReference>
<name>A0A3L8A657_9BACE</name>
<accession>A0A3L8A657</accession>
<reference evidence="1 2" key="1">
    <citation type="submission" date="2018-09" db="EMBL/GenBank/DDBJ databases">
        <title>Murine metabolic-syndrome-specific gut microbial biobank.</title>
        <authorList>
            <person name="Liu C."/>
        </authorList>
    </citation>
    <scope>NUCLEOTIDE SEQUENCE [LARGE SCALE GENOMIC DNA]</scope>
    <source>
        <strain evidence="1 2">0.1X-D8-26</strain>
    </source>
</reference>
<dbReference type="EMBL" id="RAZM01000100">
    <property type="protein sequence ID" value="RLT78532.1"/>
    <property type="molecule type" value="Genomic_DNA"/>
</dbReference>
<gene>
    <name evidence="1" type="ORF">D7Y07_18670</name>
</gene>
<organism evidence="1 2">
    <name type="scientific">Bacteroides acidifaciens</name>
    <dbReference type="NCBI Taxonomy" id="85831"/>
    <lineage>
        <taxon>Bacteria</taxon>
        <taxon>Pseudomonadati</taxon>
        <taxon>Bacteroidota</taxon>
        <taxon>Bacteroidia</taxon>
        <taxon>Bacteroidales</taxon>
        <taxon>Bacteroidaceae</taxon>
        <taxon>Bacteroides</taxon>
    </lineage>
</organism>
<evidence type="ECO:0000313" key="2">
    <source>
        <dbReference type="Proteomes" id="UP000267159"/>
    </source>
</evidence>
<proteinExistence type="predicted"/>
<evidence type="ECO:0000313" key="1">
    <source>
        <dbReference type="EMBL" id="RLT78532.1"/>
    </source>
</evidence>